<dbReference type="GO" id="GO:0006744">
    <property type="term" value="P:ubiquinone biosynthetic process"/>
    <property type="evidence" value="ECO:0007669"/>
    <property type="project" value="UniProtKB-UniRule"/>
</dbReference>
<comment type="similarity">
    <text evidence="4">Belongs to the UbiC family.</text>
</comment>
<feature type="binding site" evidence="4">
    <location>
        <position position="178"/>
    </location>
    <ligand>
        <name>substrate</name>
    </ligand>
</feature>
<dbReference type="Pfam" id="PF04345">
    <property type="entry name" value="Chor_lyase"/>
    <property type="match status" value="1"/>
</dbReference>
<dbReference type="Gene3D" id="3.40.1410.10">
    <property type="entry name" value="Chorismate lyase-like"/>
    <property type="match status" value="1"/>
</dbReference>
<evidence type="ECO:0000256" key="2">
    <source>
        <dbReference type="ARBA" id="ARBA00022688"/>
    </source>
</evidence>
<dbReference type="InterPro" id="IPR028978">
    <property type="entry name" value="Chorismate_lyase_/UTRA_dom_sf"/>
</dbReference>
<dbReference type="InterPro" id="IPR007440">
    <property type="entry name" value="Chorismate--pyruvate_lyase"/>
</dbReference>
<evidence type="ECO:0000313" key="5">
    <source>
        <dbReference type="EMBL" id="GGZ51181.1"/>
    </source>
</evidence>
<sequence length="194" mass="22277">MLNTLSHSYALSLDDVSWFNQEQALIPNLELESWLLNTGSLTQRLQGHCQDFKVQVVSQKQGVANADEYRQLATPFASQCAQQWQIREVILHGDNQPWVFARSIIPQALCEADFLNLGDKPLGHLIFNDDRFKRQPFQLTCIQPNDTFIAEYGDAPLAKIWGRRSVFRFQQHAMMVAEVFLPQAPAYRDLNLDQ</sequence>
<evidence type="ECO:0000256" key="1">
    <source>
        <dbReference type="ARBA" id="ARBA00022490"/>
    </source>
</evidence>
<dbReference type="GO" id="GO:0042866">
    <property type="term" value="P:pyruvate biosynthetic process"/>
    <property type="evidence" value="ECO:0007669"/>
    <property type="project" value="UniProtKB-UniRule"/>
</dbReference>
<dbReference type="PANTHER" id="PTHR38683:SF1">
    <property type="entry name" value="CHORISMATE PYRUVATE-LYASE"/>
    <property type="match status" value="1"/>
</dbReference>
<comment type="caution">
    <text evidence="5">The sequence shown here is derived from an EMBL/GenBank/DDBJ whole genome shotgun (WGS) entry which is preliminary data.</text>
</comment>
<reference evidence="5" key="2">
    <citation type="submission" date="2020-09" db="EMBL/GenBank/DDBJ databases">
        <authorList>
            <person name="Sun Q."/>
            <person name="Kim S."/>
        </authorList>
    </citation>
    <scope>NUCLEOTIDE SEQUENCE</scope>
    <source>
        <strain evidence="5">KCTC 32337</strain>
    </source>
</reference>
<keyword evidence="2 4" id="KW-0831">Ubiquinone biosynthesis</keyword>
<comment type="subcellular location">
    <subcellularLocation>
        <location evidence="4">Cytoplasm</location>
    </subcellularLocation>
</comment>
<comment type="caution">
    <text evidence="4">Lacks conserved residue(s) required for the propagation of feature annotation.</text>
</comment>
<evidence type="ECO:0000256" key="3">
    <source>
        <dbReference type="ARBA" id="ARBA00023239"/>
    </source>
</evidence>
<dbReference type="RefSeq" id="WP_191865275.1">
    <property type="nucleotide sequence ID" value="NZ_BMZC01000002.1"/>
</dbReference>
<dbReference type="EMBL" id="BMZC01000002">
    <property type="protein sequence ID" value="GGZ51181.1"/>
    <property type="molecule type" value="Genomic_DNA"/>
</dbReference>
<dbReference type="Proteomes" id="UP000622604">
    <property type="component" value="Unassembled WGS sequence"/>
</dbReference>
<dbReference type="AlphaFoldDB" id="A0A8H9I9N8"/>
<gene>
    <name evidence="4 5" type="primary">ubiC</name>
    <name evidence="5" type="ORF">GCM10011274_06340</name>
</gene>
<proteinExistence type="inferred from homology"/>
<feature type="binding site" evidence="4">
    <location>
        <position position="87"/>
    </location>
    <ligand>
        <name>substrate</name>
    </ligand>
</feature>
<accession>A0A8H9I9N8</accession>
<keyword evidence="4 5" id="KW-0670">Pyruvate</keyword>
<dbReference type="UniPathway" id="UPA00232"/>
<dbReference type="GO" id="GO:0005829">
    <property type="term" value="C:cytosol"/>
    <property type="evidence" value="ECO:0007669"/>
    <property type="project" value="TreeGrafter"/>
</dbReference>
<evidence type="ECO:0000313" key="6">
    <source>
        <dbReference type="Proteomes" id="UP000622604"/>
    </source>
</evidence>
<keyword evidence="1 4" id="KW-0963">Cytoplasm</keyword>
<feature type="binding site" evidence="4">
    <location>
        <position position="122"/>
    </location>
    <ligand>
        <name>substrate</name>
    </ligand>
</feature>
<comment type="pathway">
    <text evidence="4">Cofactor biosynthesis; ubiquinone biosynthesis.</text>
</comment>
<protein>
    <recommendedName>
        <fullName evidence="4">Probable chorismate pyruvate-lyase</fullName>
        <shortName evidence="4">CL</shortName>
        <shortName evidence="4">CPL</shortName>
        <ecNumber evidence="4">4.1.3.40</ecNumber>
    </recommendedName>
</protein>
<dbReference type="SUPFAM" id="SSF64288">
    <property type="entry name" value="Chorismate lyase-like"/>
    <property type="match status" value="1"/>
</dbReference>
<comment type="catalytic activity">
    <reaction evidence="4">
        <text>chorismate = 4-hydroxybenzoate + pyruvate</text>
        <dbReference type="Rhea" id="RHEA:16505"/>
        <dbReference type="ChEBI" id="CHEBI:15361"/>
        <dbReference type="ChEBI" id="CHEBI:17879"/>
        <dbReference type="ChEBI" id="CHEBI:29748"/>
        <dbReference type="EC" id="4.1.3.40"/>
    </reaction>
</comment>
<organism evidence="5 6">
    <name type="scientific">Paraglaciecola chathamensis</name>
    <dbReference type="NCBI Taxonomy" id="368405"/>
    <lineage>
        <taxon>Bacteria</taxon>
        <taxon>Pseudomonadati</taxon>
        <taxon>Pseudomonadota</taxon>
        <taxon>Gammaproteobacteria</taxon>
        <taxon>Alteromonadales</taxon>
        <taxon>Alteromonadaceae</taxon>
        <taxon>Paraglaciecola</taxon>
    </lineage>
</organism>
<dbReference type="GO" id="GO:0008813">
    <property type="term" value="F:chorismate lyase activity"/>
    <property type="evidence" value="ECO:0007669"/>
    <property type="project" value="UniProtKB-UniRule"/>
</dbReference>
<reference evidence="5" key="1">
    <citation type="journal article" date="2014" name="Int. J. Syst. Evol. Microbiol.">
        <title>Complete genome sequence of Corynebacterium casei LMG S-19264T (=DSM 44701T), isolated from a smear-ripened cheese.</title>
        <authorList>
            <consortium name="US DOE Joint Genome Institute (JGI-PGF)"/>
            <person name="Walter F."/>
            <person name="Albersmeier A."/>
            <person name="Kalinowski J."/>
            <person name="Ruckert C."/>
        </authorList>
    </citation>
    <scope>NUCLEOTIDE SEQUENCE</scope>
    <source>
        <strain evidence="5">KCTC 32337</strain>
    </source>
</reference>
<dbReference type="PANTHER" id="PTHR38683">
    <property type="entry name" value="CHORISMATE PYRUVATE-LYASE"/>
    <property type="match status" value="1"/>
</dbReference>
<dbReference type="HAMAP" id="MF_01632">
    <property type="entry name" value="UbiC"/>
    <property type="match status" value="1"/>
</dbReference>
<name>A0A8H9I9N8_9ALTE</name>
<keyword evidence="3 4" id="KW-0456">Lyase</keyword>
<dbReference type="EC" id="4.1.3.40" evidence="4"/>
<evidence type="ECO:0000256" key="4">
    <source>
        <dbReference type="HAMAP-Rule" id="MF_01632"/>
    </source>
</evidence>
<comment type="function">
    <text evidence="4">Removes the pyruvyl group from chorismate, with concomitant aromatization of the ring, to provide 4-hydroxybenzoate (4HB) for the ubiquinone pathway.</text>
</comment>